<protein>
    <recommendedName>
        <fullName evidence="4">DUF3466 family protein</fullName>
    </recommendedName>
</protein>
<sequence>MRTLLAVGSAAALIAGLGIATTPTANAAPPPSYTIELLPPVAGYWGVEPTGLNDAGDVVGLLRANGTNNDASALWRSGARAHPVRIAPTSTAYGISGTGVVPVIAESAPGAGGWKALLWRNGTSSVVATGAGSQGGWSTISENSIALTSGGALWTSPTAATQLSRTVGSRTYAELETADISSNGRFVVGKARDSGEYGDAVRWTDKAMKVLGTPYGTEDHDVAGVNDAGVAVGWGSPPSPLGFPNATPVIWDSKGTPSALPMRKSFGSVQALAINNSGTVVGSVDDLRHALVWQDGAVFDLNDVVRKPEGMTIETAIDINASGQIIGVASPAEGPEVGYIATPKAFDVYTTPGTHHYNGRDWRTTCEPYSRTTRCRTEIQATTIQVINGRYVHAKGWAFNNLTYLPSARTLWKSNPLAQPGNHTINGRQWKTECDNAHTGRNGCRSYMLVSVITATATTGGGYTYAVRDAWVFNNIVKFN</sequence>
<feature type="chain" id="PRO_5018291341" description="DUF3466 family protein" evidence="1">
    <location>
        <begin position="28"/>
        <end position="480"/>
    </location>
</feature>
<name>A0A3M0GH10_9ACTN</name>
<dbReference type="AlphaFoldDB" id="A0A3M0GH10"/>
<dbReference type="RefSeq" id="WP_121900560.1">
    <property type="nucleotide sequence ID" value="NZ_REFW01000001.1"/>
</dbReference>
<evidence type="ECO:0000256" key="1">
    <source>
        <dbReference type="SAM" id="SignalP"/>
    </source>
</evidence>
<dbReference type="OrthoDB" id="3718652at2"/>
<proteinExistence type="predicted"/>
<accession>A0A3M0GH10</accession>
<evidence type="ECO:0000313" key="3">
    <source>
        <dbReference type="Proteomes" id="UP000275256"/>
    </source>
</evidence>
<evidence type="ECO:0008006" key="4">
    <source>
        <dbReference type="Google" id="ProtNLM"/>
    </source>
</evidence>
<feature type="signal peptide" evidence="1">
    <location>
        <begin position="1"/>
        <end position="27"/>
    </location>
</feature>
<keyword evidence="1" id="KW-0732">Signal</keyword>
<comment type="caution">
    <text evidence="2">The sequence shown here is derived from an EMBL/GenBank/DDBJ whole genome shotgun (WGS) entry which is preliminary data.</text>
</comment>
<gene>
    <name evidence="2" type="ORF">EAX62_05345</name>
</gene>
<evidence type="ECO:0000313" key="2">
    <source>
        <dbReference type="EMBL" id="RMB62012.1"/>
    </source>
</evidence>
<organism evidence="2 3">
    <name type="scientific">Tessaracoccus antarcticus</name>
    <dbReference type="NCBI Taxonomy" id="2479848"/>
    <lineage>
        <taxon>Bacteria</taxon>
        <taxon>Bacillati</taxon>
        <taxon>Actinomycetota</taxon>
        <taxon>Actinomycetes</taxon>
        <taxon>Propionibacteriales</taxon>
        <taxon>Propionibacteriaceae</taxon>
        <taxon>Tessaracoccus</taxon>
    </lineage>
</organism>
<dbReference type="EMBL" id="REFW01000001">
    <property type="protein sequence ID" value="RMB62012.1"/>
    <property type="molecule type" value="Genomic_DNA"/>
</dbReference>
<reference evidence="2 3" key="1">
    <citation type="submission" date="2018-10" db="EMBL/GenBank/DDBJ databases">
        <title>Tessaracoccus antarcticuss sp. nov., isolated from sediment.</title>
        <authorList>
            <person name="Zhou L.Y."/>
            <person name="Du Z.J."/>
        </authorList>
    </citation>
    <scope>NUCLEOTIDE SEQUENCE [LARGE SCALE GENOMIC DNA]</scope>
    <source>
        <strain evidence="2 3">JDX10</strain>
    </source>
</reference>
<keyword evidence="3" id="KW-1185">Reference proteome</keyword>
<dbReference type="Proteomes" id="UP000275256">
    <property type="component" value="Unassembled WGS sequence"/>
</dbReference>